<evidence type="ECO:0000313" key="13">
    <source>
        <dbReference type="Proteomes" id="UP000321258"/>
    </source>
</evidence>
<keyword evidence="3" id="KW-1003">Cell membrane</keyword>
<gene>
    <name evidence="12" type="ORF">MHA02_04120</name>
</gene>
<keyword evidence="2" id="KW-0813">Transport</keyword>
<comment type="caution">
    <text evidence="12">The sequence shown here is derived from an EMBL/GenBank/DDBJ whole genome shotgun (WGS) entry which is preliminary data.</text>
</comment>
<dbReference type="InterPro" id="IPR006153">
    <property type="entry name" value="Cation/H_exchanger_TM"/>
</dbReference>
<feature type="transmembrane region" description="Helical" evidence="10">
    <location>
        <begin position="208"/>
        <end position="225"/>
    </location>
</feature>
<keyword evidence="9" id="KW-0739">Sodium transport</keyword>
<keyword evidence="13" id="KW-1185">Reference proteome</keyword>
<feature type="transmembrane region" description="Helical" evidence="10">
    <location>
        <begin position="153"/>
        <end position="173"/>
    </location>
</feature>
<feature type="transmembrane region" description="Helical" evidence="10">
    <location>
        <begin position="109"/>
        <end position="132"/>
    </location>
</feature>
<dbReference type="GO" id="GO:0015385">
    <property type="term" value="F:sodium:proton antiporter activity"/>
    <property type="evidence" value="ECO:0007669"/>
    <property type="project" value="InterPro"/>
</dbReference>
<evidence type="ECO:0000256" key="5">
    <source>
        <dbReference type="ARBA" id="ARBA00022989"/>
    </source>
</evidence>
<dbReference type="EMBL" id="BJZT01000004">
    <property type="protein sequence ID" value="GEO98024.1"/>
    <property type="molecule type" value="Genomic_DNA"/>
</dbReference>
<proteinExistence type="predicted"/>
<dbReference type="AlphaFoldDB" id="A0A512IK09"/>
<feature type="transmembrane region" description="Helical" evidence="10">
    <location>
        <begin position="399"/>
        <end position="419"/>
    </location>
</feature>
<evidence type="ECO:0000256" key="6">
    <source>
        <dbReference type="ARBA" id="ARBA00023053"/>
    </source>
</evidence>
<keyword evidence="8 10" id="KW-0472">Membrane</keyword>
<keyword evidence="4 10" id="KW-0812">Transmembrane</keyword>
<reference evidence="12 13" key="1">
    <citation type="submission" date="2019-07" db="EMBL/GenBank/DDBJ databases">
        <title>Whole genome shotgun sequence of Methylobacterium haplocladii NBRC 107714.</title>
        <authorList>
            <person name="Hosoyama A."/>
            <person name="Uohara A."/>
            <person name="Ohji S."/>
            <person name="Ichikawa N."/>
        </authorList>
    </citation>
    <scope>NUCLEOTIDE SEQUENCE [LARGE SCALE GENOMIC DNA]</scope>
    <source>
        <strain evidence="12 13">NBRC 107714</strain>
    </source>
</reference>
<name>A0A512IK09_9HYPH</name>
<organism evidence="12 13">
    <name type="scientific">Methylobacterium haplocladii</name>
    <dbReference type="NCBI Taxonomy" id="1176176"/>
    <lineage>
        <taxon>Bacteria</taxon>
        <taxon>Pseudomonadati</taxon>
        <taxon>Pseudomonadota</taxon>
        <taxon>Alphaproteobacteria</taxon>
        <taxon>Hyphomicrobiales</taxon>
        <taxon>Methylobacteriaceae</taxon>
        <taxon>Methylobacterium</taxon>
    </lineage>
</organism>
<dbReference type="GO" id="GO:0005886">
    <property type="term" value="C:plasma membrane"/>
    <property type="evidence" value="ECO:0007669"/>
    <property type="project" value="UniProtKB-SubCell"/>
</dbReference>
<evidence type="ECO:0000313" key="12">
    <source>
        <dbReference type="EMBL" id="GEO98024.1"/>
    </source>
</evidence>
<dbReference type="GO" id="GO:0051453">
    <property type="term" value="P:regulation of intracellular pH"/>
    <property type="evidence" value="ECO:0007669"/>
    <property type="project" value="TreeGrafter"/>
</dbReference>
<keyword evidence="6" id="KW-0915">Sodium</keyword>
<dbReference type="GO" id="GO:0015386">
    <property type="term" value="F:potassium:proton antiporter activity"/>
    <property type="evidence" value="ECO:0007669"/>
    <property type="project" value="TreeGrafter"/>
</dbReference>
<keyword evidence="7" id="KW-0406">Ion transport</keyword>
<dbReference type="GO" id="GO:0098719">
    <property type="term" value="P:sodium ion import across plasma membrane"/>
    <property type="evidence" value="ECO:0007669"/>
    <property type="project" value="TreeGrafter"/>
</dbReference>
<comment type="subcellular location">
    <subcellularLocation>
        <location evidence="1">Cell membrane</location>
        <topology evidence="1">Multi-pass membrane protein</topology>
    </subcellularLocation>
</comment>
<evidence type="ECO:0000256" key="2">
    <source>
        <dbReference type="ARBA" id="ARBA00022448"/>
    </source>
</evidence>
<evidence type="ECO:0000256" key="8">
    <source>
        <dbReference type="ARBA" id="ARBA00023136"/>
    </source>
</evidence>
<sequence>MFEWIVAVLVGAVLLAALARRLGAPYPAFLALGGVGLALVPGFPNLRLDPDLALALFLAPVLVDAGYATSLRDLRVNWRPIAGLAVGAVAVTTIAVAVVVKVLVPDMPLSAAIVLGAIVAPPDAVAALSVLAHVPLPHRLTTILRGESLLNDAGSLLIYRLGVAAAATGHFSLSEVAPAFLLGVVGSLIAGPILARIYLWAMRWVSDPASSIVLQFAAAFGVWIAAEAIELSGVLTVVSFALVVARYAPERTAPRPRVLSYAVWDTAIFVLNVLAFVLIGNQLGPILERLRASEHLPFALVAGSVLLTVVLVRIAWVLPASGIRRIGFAADRRSQDRSVLGLGTAFRKGIAAGGRESSDLGPGAGFAVSWAGMRGLVTIAGALALPESGPNGAFPYRDLIVLTAFAVVIGTLVLQGLTLRPLLAWLKLEDTDPVGHEIGWGRAEAYSAAIRSLEGDESEIAEALRREFRLVVEAAEAHEEGLAPEGLPADDARRRAIQAARERILTLRRAGEIGDDAFFVLEEEFDWTELSATPRAET</sequence>
<feature type="transmembrane region" description="Helical" evidence="10">
    <location>
        <begin position="52"/>
        <end position="69"/>
    </location>
</feature>
<feature type="domain" description="Cation/H+ exchanger transmembrane" evidence="11">
    <location>
        <begin position="12"/>
        <end position="425"/>
    </location>
</feature>
<dbReference type="Pfam" id="PF00999">
    <property type="entry name" value="Na_H_Exchanger"/>
    <property type="match status" value="1"/>
</dbReference>
<evidence type="ECO:0000259" key="11">
    <source>
        <dbReference type="Pfam" id="PF00999"/>
    </source>
</evidence>
<feature type="transmembrane region" description="Helical" evidence="10">
    <location>
        <begin position="179"/>
        <end position="201"/>
    </location>
</feature>
<keyword evidence="5 10" id="KW-1133">Transmembrane helix</keyword>
<dbReference type="PANTHER" id="PTHR10110">
    <property type="entry name" value="SODIUM/HYDROGEN EXCHANGER"/>
    <property type="match status" value="1"/>
</dbReference>
<dbReference type="Proteomes" id="UP000321258">
    <property type="component" value="Unassembled WGS sequence"/>
</dbReference>
<dbReference type="PANTHER" id="PTHR10110:SF86">
    <property type="entry name" value="SODIUM_HYDROGEN EXCHANGER 7"/>
    <property type="match status" value="1"/>
</dbReference>
<evidence type="ECO:0000256" key="1">
    <source>
        <dbReference type="ARBA" id="ARBA00004651"/>
    </source>
</evidence>
<evidence type="ECO:0000256" key="10">
    <source>
        <dbReference type="SAM" id="Phobius"/>
    </source>
</evidence>
<dbReference type="Gene3D" id="6.10.140.1330">
    <property type="match status" value="1"/>
</dbReference>
<evidence type="ECO:0000256" key="9">
    <source>
        <dbReference type="ARBA" id="ARBA00023201"/>
    </source>
</evidence>
<feature type="transmembrane region" description="Helical" evidence="10">
    <location>
        <begin position="81"/>
        <end position="103"/>
    </location>
</feature>
<feature type="transmembrane region" description="Helical" evidence="10">
    <location>
        <begin position="261"/>
        <end position="284"/>
    </location>
</feature>
<protein>
    <submittedName>
        <fullName evidence="12">Sodium:proton antiporter</fullName>
    </submittedName>
</protein>
<accession>A0A512IK09</accession>
<evidence type="ECO:0000256" key="7">
    <source>
        <dbReference type="ARBA" id="ARBA00023065"/>
    </source>
</evidence>
<evidence type="ECO:0000256" key="4">
    <source>
        <dbReference type="ARBA" id="ARBA00022692"/>
    </source>
</evidence>
<dbReference type="InterPro" id="IPR018422">
    <property type="entry name" value="Cation/H_exchanger_CPA1"/>
</dbReference>
<feature type="transmembrane region" description="Helical" evidence="10">
    <location>
        <begin position="296"/>
        <end position="318"/>
    </location>
</feature>
<evidence type="ECO:0000256" key="3">
    <source>
        <dbReference type="ARBA" id="ARBA00022475"/>
    </source>
</evidence>